<evidence type="ECO:0000313" key="2">
    <source>
        <dbReference type="Proteomes" id="UP001220509"/>
    </source>
</evidence>
<sequence length="110" mass="13408">MPIDEFKQWIVEQEIEKRTLQGFWLNLNNYQTEDPDEFNYFFKNFNRDNLDVKITQIALMLGNYPECNYNHVISYVPIIYNGKRIGLYRLLFTLDGKMDDDYFTMEEERI</sequence>
<dbReference type="RefSeq" id="WP_273614223.1">
    <property type="nucleotide sequence ID" value="NZ_CP117416.1"/>
</dbReference>
<proteinExistence type="predicted"/>
<name>A0AAX3M245_9BACL</name>
<dbReference type="Proteomes" id="UP001220509">
    <property type="component" value="Chromosome"/>
</dbReference>
<evidence type="ECO:0000313" key="1">
    <source>
        <dbReference type="EMBL" id="WCT55876.1"/>
    </source>
</evidence>
<accession>A0AAX3M245</accession>
<dbReference type="AlphaFoldDB" id="A0AAX3M245"/>
<dbReference type="KEGG" id="pka:PQ456_22465"/>
<dbReference type="EMBL" id="CP117416">
    <property type="protein sequence ID" value="WCT55876.1"/>
    <property type="molecule type" value="Genomic_DNA"/>
</dbReference>
<protein>
    <submittedName>
        <fullName evidence="1">Uncharacterized protein</fullName>
    </submittedName>
</protein>
<reference evidence="1 2" key="1">
    <citation type="submission" date="2023-02" db="EMBL/GenBank/DDBJ databases">
        <title>Genome sequence of Paenibacillus kyungheensis KACC 18744.</title>
        <authorList>
            <person name="Kim S."/>
            <person name="Heo J."/>
            <person name="Kwon S.-W."/>
        </authorList>
    </citation>
    <scope>NUCLEOTIDE SEQUENCE [LARGE SCALE GENOMIC DNA]</scope>
    <source>
        <strain evidence="1 2">KACC 18744</strain>
    </source>
</reference>
<gene>
    <name evidence="1" type="ORF">PQ456_22465</name>
</gene>
<keyword evidence="2" id="KW-1185">Reference proteome</keyword>
<organism evidence="1 2">
    <name type="scientific">Paenibacillus kyungheensis</name>
    <dbReference type="NCBI Taxonomy" id="1452732"/>
    <lineage>
        <taxon>Bacteria</taxon>
        <taxon>Bacillati</taxon>
        <taxon>Bacillota</taxon>
        <taxon>Bacilli</taxon>
        <taxon>Bacillales</taxon>
        <taxon>Paenibacillaceae</taxon>
        <taxon>Paenibacillus</taxon>
    </lineage>
</organism>